<feature type="transmembrane region" description="Helical" evidence="5">
    <location>
        <begin position="116"/>
        <end position="137"/>
    </location>
</feature>
<feature type="transmembrane region" description="Helical" evidence="5">
    <location>
        <begin position="143"/>
        <end position="159"/>
    </location>
</feature>
<keyword evidence="8" id="KW-1185">Reference proteome</keyword>
<dbReference type="InterPro" id="IPR037185">
    <property type="entry name" value="EmrE-like"/>
</dbReference>
<feature type="transmembrane region" description="Helical" evidence="5">
    <location>
        <begin position="31"/>
        <end position="48"/>
    </location>
</feature>
<dbReference type="Pfam" id="PF00892">
    <property type="entry name" value="EamA"/>
    <property type="match status" value="2"/>
</dbReference>
<comment type="caution">
    <text evidence="7">The sequence shown here is derived from an EMBL/GenBank/DDBJ whole genome shotgun (WGS) entry which is preliminary data.</text>
</comment>
<evidence type="ECO:0000259" key="6">
    <source>
        <dbReference type="Pfam" id="PF00892"/>
    </source>
</evidence>
<evidence type="ECO:0000256" key="4">
    <source>
        <dbReference type="ARBA" id="ARBA00023136"/>
    </source>
</evidence>
<feature type="transmembrane region" description="Helical" evidence="5">
    <location>
        <begin position="237"/>
        <end position="256"/>
    </location>
</feature>
<protein>
    <recommendedName>
        <fullName evidence="6">EamA domain-containing protein</fullName>
    </recommendedName>
</protein>
<sequence>MNAPLALALSVAMHVTWNLMARHLPRESNPLWWVLLAHLVLFAPWGFWELATTVVWSLEMTLLLIVSATANVVYFSGLARAYEHAPVALVYPLVRSSPLFIAIWGTLFFGQNLPPIAWLGIGISVLGLLVMASSAQQGSDRRAFRWAMLAMLATSVYSLSDKAATEHIPSFMGLVGFLSVGYLASWISMTLRMHRHTRSWVPAQRIDLASLALGGTCIGLAYALVIHAMRQLPAAEVVSYTNAGIVLAAVLSIFLFNDKVGWQKRIMGVVIITSGLGVLAMR</sequence>
<gene>
    <name evidence="7" type="ORF">P608_21585</name>
</gene>
<dbReference type="NCBIfam" id="TIGR03340">
    <property type="entry name" value="phn_DUF6"/>
    <property type="match status" value="1"/>
</dbReference>
<dbReference type="InterPro" id="IPR017725">
    <property type="entry name" value="Phosphonate_util-assoc_TM_put"/>
</dbReference>
<feature type="transmembrane region" description="Helical" evidence="5">
    <location>
        <begin position="171"/>
        <end position="188"/>
    </location>
</feature>
<dbReference type="SUPFAM" id="SSF103481">
    <property type="entry name" value="Multidrug resistance efflux transporter EmrE"/>
    <property type="match status" value="2"/>
</dbReference>
<evidence type="ECO:0000256" key="1">
    <source>
        <dbReference type="ARBA" id="ARBA00004141"/>
    </source>
</evidence>
<keyword evidence="4 5" id="KW-0472">Membrane</keyword>
<organism evidence="7 8">
    <name type="scientific">Comamonas thiooxydans</name>
    <dbReference type="NCBI Taxonomy" id="363952"/>
    <lineage>
        <taxon>Bacteria</taxon>
        <taxon>Pseudomonadati</taxon>
        <taxon>Pseudomonadota</taxon>
        <taxon>Betaproteobacteria</taxon>
        <taxon>Burkholderiales</taxon>
        <taxon>Comamonadaceae</taxon>
        <taxon>Comamonas</taxon>
    </lineage>
</organism>
<dbReference type="RefSeq" id="WP_023121731.1">
    <property type="nucleotide sequence ID" value="NZ_AWTO01000188.1"/>
</dbReference>
<dbReference type="Gene3D" id="1.10.3730.20">
    <property type="match status" value="2"/>
</dbReference>
<feature type="transmembrane region" description="Helical" evidence="5">
    <location>
        <begin position="88"/>
        <end position="109"/>
    </location>
</feature>
<dbReference type="PANTHER" id="PTHR32322">
    <property type="entry name" value="INNER MEMBRANE TRANSPORTER"/>
    <property type="match status" value="1"/>
</dbReference>
<proteinExistence type="predicted"/>
<dbReference type="InterPro" id="IPR050638">
    <property type="entry name" value="AA-Vitamin_Transporters"/>
</dbReference>
<reference evidence="7 8" key="1">
    <citation type="submission" date="2013-09" db="EMBL/GenBank/DDBJ databases">
        <title>High correlation between genotypes and phenotypes of environmental bacteria Comamonas testosteroni strains.</title>
        <authorList>
            <person name="Liu L."/>
            <person name="Zhu W."/>
            <person name="Xia X."/>
            <person name="Xu B."/>
            <person name="Luo M."/>
            <person name="Wang G."/>
        </authorList>
    </citation>
    <scope>NUCLEOTIDE SEQUENCE [LARGE SCALE GENOMIC DNA]</scope>
    <source>
        <strain evidence="7 8">DF2</strain>
    </source>
</reference>
<feature type="transmembrane region" description="Helical" evidence="5">
    <location>
        <begin position="208"/>
        <end position="225"/>
    </location>
</feature>
<feature type="domain" description="EamA" evidence="6">
    <location>
        <begin position="5"/>
        <end position="131"/>
    </location>
</feature>
<comment type="subcellular location">
    <subcellularLocation>
        <location evidence="1">Membrane</location>
        <topology evidence="1">Multi-pass membrane protein</topology>
    </subcellularLocation>
</comment>
<evidence type="ECO:0000313" key="7">
    <source>
        <dbReference type="EMBL" id="KGH06958.1"/>
    </source>
</evidence>
<feature type="transmembrane region" description="Helical" evidence="5">
    <location>
        <begin position="60"/>
        <end position="82"/>
    </location>
</feature>
<feature type="domain" description="EamA" evidence="6">
    <location>
        <begin position="146"/>
        <end position="277"/>
    </location>
</feature>
<dbReference type="PANTHER" id="PTHR32322:SF9">
    <property type="entry name" value="AMINO-ACID METABOLITE EFFLUX PUMP-RELATED"/>
    <property type="match status" value="1"/>
</dbReference>
<dbReference type="Proteomes" id="UP000029549">
    <property type="component" value="Unassembled WGS sequence"/>
</dbReference>
<evidence type="ECO:0000256" key="2">
    <source>
        <dbReference type="ARBA" id="ARBA00022692"/>
    </source>
</evidence>
<keyword evidence="2 5" id="KW-0812">Transmembrane</keyword>
<dbReference type="GO" id="GO:0016020">
    <property type="term" value="C:membrane"/>
    <property type="evidence" value="ECO:0007669"/>
    <property type="project" value="UniProtKB-SubCell"/>
</dbReference>
<name>A0A0E3CCR8_9BURK</name>
<dbReference type="EMBL" id="AWTP01000138">
    <property type="protein sequence ID" value="KGH06958.1"/>
    <property type="molecule type" value="Genomic_DNA"/>
</dbReference>
<accession>A0A0E3CCR8</accession>
<dbReference type="InterPro" id="IPR000620">
    <property type="entry name" value="EamA_dom"/>
</dbReference>
<evidence type="ECO:0000256" key="5">
    <source>
        <dbReference type="SAM" id="Phobius"/>
    </source>
</evidence>
<evidence type="ECO:0000256" key="3">
    <source>
        <dbReference type="ARBA" id="ARBA00022989"/>
    </source>
</evidence>
<keyword evidence="3 5" id="KW-1133">Transmembrane helix</keyword>
<dbReference type="AlphaFoldDB" id="A0A0E3CCR8"/>
<evidence type="ECO:0000313" key="8">
    <source>
        <dbReference type="Proteomes" id="UP000029549"/>
    </source>
</evidence>